<gene>
    <name evidence="1" type="ORF">BDZ94DRAFT_321199</name>
</gene>
<organism evidence="1 2">
    <name type="scientific">Collybia nuda</name>
    <dbReference type="NCBI Taxonomy" id="64659"/>
    <lineage>
        <taxon>Eukaryota</taxon>
        <taxon>Fungi</taxon>
        <taxon>Dikarya</taxon>
        <taxon>Basidiomycota</taxon>
        <taxon>Agaricomycotina</taxon>
        <taxon>Agaricomycetes</taxon>
        <taxon>Agaricomycetidae</taxon>
        <taxon>Agaricales</taxon>
        <taxon>Tricholomatineae</taxon>
        <taxon>Clitocybaceae</taxon>
        <taxon>Collybia</taxon>
    </lineage>
</organism>
<dbReference type="EMBL" id="MU150405">
    <property type="protein sequence ID" value="KAF9456743.1"/>
    <property type="molecule type" value="Genomic_DNA"/>
</dbReference>
<evidence type="ECO:0000313" key="1">
    <source>
        <dbReference type="EMBL" id="KAF9456743.1"/>
    </source>
</evidence>
<accession>A0A9P6CD80</accession>
<evidence type="ECO:0000313" key="2">
    <source>
        <dbReference type="Proteomes" id="UP000807353"/>
    </source>
</evidence>
<proteinExistence type="predicted"/>
<reference evidence="1" key="1">
    <citation type="submission" date="2020-11" db="EMBL/GenBank/DDBJ databases">
        <authorList>
            <consortium name="DOE Joint Genome Institute"/>
            <person name="Ahrendt S."/>
            <person name="Riley R."/>
            <person name="Andreopoulos W."/>
            <person name="Labutti K."/>
            <person name="Pangilinan J."/>
            <person name="Ruiz-Duenas F.J."/>
            <person name="Barrasa J.M."/>
            <person name="Sanchez-Garcia M."/>
            <person name="Camarero S."/>
            <person name="Miyauchi S."/>
            <person name="Serrano A."/>
            <person name="Linde D."/>
            <person name="Babiker R."/>
            <person name="Drula E."/>
            <person name="Ayuso-Fernandez I."/>
            <person name="Pacheco R."/>
            <person name="Padilla G."/>
            <person name="Ferreira P."/>
            <person name="Barriuso J."/>
            <person name="Kellner H."/>
            <person name="Castanera R."/>
            <person name="Alfaro M."/>
            <person name="Ramirez L."/>
            <person name="Pisabarro A.G."/>
            <person name="Kuo A."/>
            <person name="Tritt A."/>
            <person name="Lipzen A."/>
            <person name="He G."/>
            <person name="Yan M."/>
            <person name="Ng V."/>
            <person name="Cullen D."/>
            <person name="Martin F."/>
            <person name="Rosso M.-N."/>
            <person name="Henrissat B."/>
            <person name="Hibbett D."/>
            <person name="Martinez A.T."/>
            <person name="Grigoriev I.V."/>
        </authorList>
    </citation>
    <scope>NUCLEOTIDE SEQUENCE</scope>
    <source>
        <strain evidence="1">CBS 247.69</strain>
    </source>
</reference>
<comment type="caution">
    <text evidence="1">The sequence shown here is derived from an EMBL/GenBank/DDBJ whole genome shotgun (WGS) entry which is preliminary data.</text>
</comment>
<dbReference type="AlphaFoldDB" id="A0A9P6CD80"/>
<name>A0A9P6CD80_9AGAR</name>
<sequence length="130" mass="14171">MSCPLLTYYAPNSRSSPRLFSFLRNEVSIVTRGWPILNATFTGPLSLLITLVVPKLLNERLGGHFTIQNSCAASTQKTAHVYQCLPLELCWPYQGSPGSCSILSSKTPNEHRGIRYSTPSIGGSPQASLC</sequence>
<protein>
    <submittedName>
        <fullName evidence="1">Uncharacterized protein</fullName>
    </submittedName>
</protein>
<keyword evidence="2" id="KW-1185">Reference proteome</keyword>
<dbReference type="Proteomes" id="UP000807353">
    <property type="component" value="Unassembled WGS sequence"/>
</dbReference>